<dbReference type="RefSeq" id="WP_120648560.1">
    <property type="nucleotide sequence ID" value="NZ_RAWB01000910.1"/>
</dbReference>
<evidence type="ECO:0000313" key="4">
    <source>
        <dbReference type="Proteomes" id="UP000272888"/>
    </source>
</evidence>
<feature type="domain" description="WYL" evidence="2">
    <location>
        <begin position="143"/>
        <end position="208"/>
    </location>
</feature>
<evidence type="ECO:0000259" key="1">
    <source>
        <dbReference type="Pfam" id="PF08279"/>
    </source>
</evidence>
<keyword evidence="4" id="KW-1185">Reference proteome</keyword>
<gene>
    <name evidence="3" type="ORF">D7V93_41985</name>
</gene>
<dbReference type="InterPro" id="IPR036390">
    <property type="entry name" value="WH_DNA-bd_sf"/>
</dbReference>
<dbReference type="InterPro" id="IPR051534">
    <property type="entry name" value="CBASS_pafABC_assoc_protein"/>
</dbReference>
<feature type="domain" description="Helix-turn-helix type 11" evidence="1">
    <location>
        <begin position="6"/>
        <end position="61"/>
    </location>
</feature>
<dbReference type="SUPFAM" id="SSF46785">
    <property type="entry name" value="Winged helix' DNA-binding domain"/>
    <property type="match status" value="1"/>
</dbReference>
<dbReference type="Pfam" id="PF13280">
    <property type="entry name" value="WYL"/>
    <property type="match status" value="1"/>
</dbReference>
<dbReference type="AlphaFoldDB" id="A0A3A8MZ60"/>
<dbReference type="PANTHER" id="PTHR34580:SF1">
    <property type="entry name" value="PROTEIN PAFC"/>
    <property type="match status" value="1"/>
</dbReference>
<dbReference type="InterPro" id="IPR013196">
    <property type="entry name" value="HTH_11"/>
</dbReference>
<dbReference type="Pfam" id="PF08279">
    <property type="entry name" value="HTH_11"/>
    <property type="match status" value="1"/>
</dbReference>
<reference evidence="4" key="1">
    <citation type="submission" date="2018-09" db="EMBL/GenBank/DDBJ databases">
        <authorList>
            <person name="Livingstone P.G."/>
            <person name="Whitworth D.E."/>
        </authorList>
    </citation>
    <scope>NUCLEOTIDE SEQUENCE [LARGE SCALE GENOMIC DNA]</scope>
    <source>
        <strain evidence="4">CA051B</strain>
    </source>
</reference>
<dbReference type="PANTHER" id="PTHR34580">
    <property type="match status" value="1"/>
</dbReference>
<organism evidence="3 4">
    <name type="scientific">Corallococcus llansteffanensis</name>
    <dbReference type="NCBI Taxonomy" id="2316731"/>
    <lineage>
        <taxon>Bacteria</taxon>
        <taxon>Pseudomonadati</taxon>
        <taxon>Myxococcota</taxon>
        <taxon>Myxococcia</taxon>
        <taxon>Myxococcales</taxon>
        <taxon>Cystobacterineae</taxon>
        <taxon>Myxococcaceae</taxon>
        <taxon>Corallococcus</taxon>
    </lineage>
</organism>
<dbReference type="Gene3D" id="1.10.10.10">
    <property type="entry name" value="Winged helix-like DNA-binding domain superfamily/Winged helix DNA-binding domain"/>
    <property type="match status" value="1"/>
</dbReference>
<evidence type="ECO:0000259" key="2">
    <source>
        <dbReference type="Pfam" id="PF13280"/>
    </source>
</evidence>
<dbReference type="PROSITE" id="PS52050">
    <property type="entry name" value="WYL"/>
    <property type="match status" value="1"/>
</dbReference>
<dbReference type="Proteomes" id="UP000272888">
    <property type="component" value="Unassembled WGS sequence"/>
</dbReference>
<dbReference type="InterPro" id="IPR026881">
    <property type="entry name" value="WYL_dom"/>
</dbReference>
<sequence>MQRTERLFALAEYLRGRRTGVTAEVLAERFGVTVRTIYRDLDALRAAALPVGAERGRGGGYALDRSYSLPPVNFTAREAALVVALGRFAIDMRLLPFTGTLELALDKVRSALSTSAQRELLERLRELTFLGVPSLPTKKNVREALERAWFERQRLRITYVDGNFLETTREVRIESVVMDRHETRLDAVDLASGERRHFRLDRITRAEVLG</sequence>
<dbReference type="InterPro" id="IPR036388">
    <property type="entry name" value="WH-like_DNA-bd_sf"/>
</dbReference>
<proteinExistence type="predicted"/>
<accession>A0A3A8MZ60</accession>
<protein>
    <submittedName>
        <fullName evidence="3">HTH domain-containing protein</fullName>
    </submittedName>
</protein>
<comment type="caution">
    <text evidence="3">The sequence shown here is derived from an EMBL/GenBank/DDBJ whole genome shotgun (WGS) entry which is preliminary data.</text>
</comment>
<name>A0A3A8MZ60_9BACT</name>
<dbReference type="EMBL" id="RAWB01000910">
    <property type="protein sequence ID" value="RKH37528.1"/>
    <property type="molecule type" value="Genomic_DNA"/>
</dbReference>
<evidence type="ECO:0000313" key="3">
    <source>
        <dbReference type="EMBL" id="RKH37528.1"/>
    </source>
</evidence>